<keyword evidence="2" id="KW-1133">Transmembrane helix</keyword>
<evidence type="ECO:0008006" key="5">
    <source>
        <dbReference type="Google" id="ProtNLM"/>
    </source>
</evidence>
<evidence type="ECO:0000313" key="4">
    <source>
        <dbReference type="Proteomes" id="UP001333996"/>
    </source>
</evidence>
<dbReference type="InterPro" id="IPR055828">
    <property type="entry name" value="DUF7405"/>
</dbReference>
<name>A0ABU7FKV0_9ACTN</name>
<reference evidence="3" key="1">
    <citation type="submission" date="2024-01" db="EMBL/GenBank/DDBJ databases">
        <title>First draft genome sequence data of TA4-1, the type strain of Gram-positive actinobacterium Streptomyces chiangmaiensis.</title>
        <authorList>
            <person name="Yasawong M."/>
            <person name="Nantapong N."/>
        </authorList>
    </citation>
    <scope>NUCLEOTIDE SEQUENCE</scope>
    <source>
        <strain evidence="3">TA4-1</strain>
    </source>
</reference>
<comment type="caution">
    <text evidence="3">The sequence shown here is derived from an EMBL/GenBank/DDBJ whole genome shotgun (WGS) entry which is preliminary data.</text>
</comment>
<feature type="compositionally biased region" description="Polar residues" evidence="1">
    <location>
        <begin position="396"/>
        <end position="412"/>
    </location>
</feature>
<evidence type="ECO:0000256" key="1">
    <source>
        <dbReference type="SAM" id="MobiDB-lite"/>
    </source>
</evidence>
<dbReference type="Pfam" id="PF24152">
    <property type="entry name" value="DUF7405"/>
    <property type="match status" value="2"/>
</dbReference>
<evidence type="ECO:0000313" key="3">
    <source>
        <dbReference type="EMBL" id="MED7824747.1"/>
    </source>
</evidence>
<keyword evidence="2" id="KW-0472">Membrane</keyword>
<dbReference type="EMBL" id="JAYWVC010000082">
    <property type="protein sequence ID" value="MED7824747.1"/>
    <property type="molecule type" value="Genomic_DNA"/>
</dbReference>
<dbReference type="InterPro" id="IPR006311">
    <property type="entry name" value="TAT_signal"/>
</dbReference>
<sequence>MSDSNENARAGRSHGNLSRRRLLQGTAGAFGAALASAGIYELIDSIAKPPDRPAAGADSPPVQEQYILQNEQVVMVDGSGVKSSNGTIAVRVPALHDHVITARLNVSANAKALQEAQHHLESALLDVERRFPPTPTGVATTVAWGLPYFHHYIPTLGKASGFFKAGTRYPEYLPVDLATSKTEGHTVYALQEARTFPSDQSPPGFGPVRLEQNDVAVLLRSDSLANIKAAQNVLFGSGSNQAGSLFKVTSIRYGFSGGGFYGQQGLPSKLALAANIPGAQSIPRQAQGFLGFATTLDSNMGPGNIANLETLPGLTDQWPNGYFKQGTTMHLSHLFQDLVTWYEQNFPQYADRVQAMLQPGLSPAPAPGTLALQPPGQSEAEVAQGVQRYHAYGHTGSMSQVDSTTSPTTSNYGKAYPTGTTIPVRGDFDTLDNPFHYTSDPTADHYSEKKAAGLHFIQFQPTIAIFNRVRLSMDGHYPDMTLPIAPRSPHAGINSVLHTTHRQNYLVPPRRHRSFPLAEFLV</sequence>
<organism evidence="3 4">
    <name type="scientific">Streptomyces chiangmaiensis</name>
    <dbReference type="NCBI Taxonomy" id="766497"/>
    <lineage>
        <taxon>Bacteria</taxon>
        <taxon>Bacillati</taxon>
        <taxon>Actinomycetota</taxon>
        <taxon>Actinomycetes</taxon>
        <taxon>Kitasatosporales</taxon>
        <taxon>Streptomycetaceae</taxon>
        <taxon>Streptomyces</taxon>
    </lineage>
</organism>
<keyword evidence="2" id="KW-0812">Transmembrane</keyword>
<evidence type="ECO:0000256" key="2">
    <source>
        <dbReference type="SAM" id="Phobius"/>
    </source>
</evidence>
<protein>
    <recommendedName>
        <fullName evidence="5">Twin-arginine translocation signal domain-containing protein</fullName>
    </recommendedName>
</protein>
<dbReference type="Proteomes" id="UP001333996">
    <property type="component" value="Unassembled WGS sequence"/>
</dbReference>
<dbReference type="PROSITE" id="PS51318">
    <property type="entry name" value="TAT"/>
    <property type="match status" value="1"/>
</dbReference>
<keyword evidence="4" id="KW-1185">Reference proteome</keyword>
<proteinExistence type="predicted"/>
<gene>
    <name evidence="3" type="ORF">VXC91_22830</name>
</gene>
<feature type="region of interest" description="Disordered" evidence="1">
    <location>
        <begin position="396"/>
        <end position="417"/>
    </location>
</feature>
<accession>A0ABU7FKV0</accession>
<feature type="transmembrane region" description="Helical" evidence="2">
    <location>
        <begin position="21"/>
        <end position="43"/>
    </location>
</feature>
<dbReference type="RefSeq" id="WP_329509174.1">
    <property type="nucleotide sequence ID" value="NZ_BAAAYZ010000151.1"/>
</dbReference>